<reference evidence="1 2" key="1">
    <citation type="submission" date="2019-02" db="EMBL/GenBank/DDBJ databases">
        <title>Deep-cultivation of Planctomycetes and their phenomic and genomic characterization uncovers novel biology.</title>
        <authorList>
            <person name="Wiegand S."/>
            <person name="Jogler M."/>
            <person name="Boedeker C."/>
            <person name="Pinto D."/>
            <person name="Vollmers J."/>
            <person name="Rivas-Marin E."/>
            <person name="Kohn T."/>
            <person name="Peeters S.H."/>
            <person name="Heuer A."/>
            <person name="Rast P."/>
            <person name="Oberbeckmann S."/>
            <person name="Bunk B."/>
            <person name="Jeske O."/>
            <person name="Meyerdierks A."/>
            <person name="Storesund J.E."/>
            <person name="Kallscheuer N."/>
            <person name="Luecker S."/>
            <person name="Lage O.M."/>
            <person name="Pohl T."/>
            <person name="Merkel B.J."/>
            <person name="Hornburger P."/>
            <person name="Mueller R.-W."/>
            <person name="Bruemmer F."/>
            <person name="Labrenz M."/>
            <person name="Spormann A.M."/>
            <person name="Op Den Camp H."/>
            <person name="Overmann J."/>
            <person name="Amann R."/>
            <person name="Jetten M.S.M."/>
            <person name="Mascher T."/>
            <person name="Medema M.H."/>
            <person name="Devos D.P."/>
            <person name="Kaster A.-K."/>
            <person name="Ovreas L."/>
            <person name="Rohde M."/>
            <person name="Galperin M.Y."/>
            <person name="Jogler C."/>
        </authorList>
    </citation>
    <scope>NUCLEOTIDE SEQUENCE [LARGE SCALE GENOMIC DNA]</scope>
    <source>
        <strain evidence="1 2">Pla52o</strain>
    </source>
</reference>
<comment type="caution">
    <text evidence="1">The sequence shown here is derived from an EMBL/GenBank/DDBJ whole genome shotgun (WGS) entry which is preliminary data.</text>
</comment>
<dbReference type="EMBL" id="SJPT01000005">
    <property type="protein sequence ID" value="TWU22362.1"/>
    <property type="molecule type" value="Genomic_DNA"/>
</dbReference>
<evidence type="ECO:0000313" key="1">
    <source>
        <dbReference type="EMBL" id="TWU22362.1"/>
    </source>
</evidence>
<organism evidence="1 2">
    <name type="scientific">Novipirellula galeiformis</name>
    <dbReference type="NCBI Taxonomy" id="2528004"/>
    <lineage>
        <taxon>Bacteria</taxon>
        <taxon>Pseudomonadati</taxon>
        <taxon>Planctomycetota</taxon>
        <taxon>Planctomycetia</taxon>
        <taxon>Pirellulales</taxon>
        <taxon>Pirellulaceae</taxon>
        <taxon>Novipirellula</taxon>
    </lineage>
</organism>
<dbReference type="Proteomes" id="UP000316304">
    <property type="component" value="Unassembled WGS sequence"/>
</dbReference>
<protein>
    <submittedName>
        <fullName evidence="1">Uncharacterized protein</fullName>
    </submittedName>
</protein>
<evidence type="ECO:0000313" key="2">
    <source>
        <dbReference type="Proteomes" id="UP000316304"/>
    </source>
</evidence>
<keyword evidence="2" id="KW-1185">Reference proteome</keyword>
<dbReference type="AlphaFoldDB" id="A0A5C6CE38"/>
<name>A0A5C6CE38_9BACT</name>
<proteinExistence type="predicted"/>
<sequence>MVFTLGLRHTFLGWSRGPALVQFLVVQTSFASFRAVSKKLPLCDLTDSHGNITEE</sequence>
<accession>A0A5C6CE38</accession>
<gene>
    <name evidence="1" type="ORF">Pla52o_34180</name>
</gene>